<dbReference type="GeneID" id="103033822"/>
<sequence length="320" mass="36679">MGERLKDPNKSFACLYSDCKASFSKSWKLEAHYCKHTGVRPFACDSCTKSFCTRYQLTRHQLSHRGETPHLCSVDGCAEAFSTIGRLKNHVSRAHEKEQKRYVCNYEGCGKEFCKKRQLKTHHCEHTNELPYECKFEGCGKKYAASKALKKHEKMHNGYPCAEEGCLFKGKTWTEYQAHRKAEHREILQCGDCKKVFYVAWFLLKHKQFVHSGERRVFKCTKEGCEKTYTTNFNLQNHILSFHEGKRPFICSHAGCGKAFAMEKSLKRHGVAHDPNKKKMQKTKRKNVPSKAKASDASALSARLKNVSLNKDASQNNPSP</sequence>
<evidence type="ECO:0000313" key="17">
    <source>
        <dbReference type="Ensembl" id="ENSAMXP00005032778.1"/>
    </source>
</evidence>
<dbReference type="GO" id="GO:0003677">
    <property type="term" value="F:DNA binding"/>
    <property type="evidence" value="ECO:0007669"/>
    <property type="project" value="UniProtKB-KW"/>
</dbReference>
<evidence type="ECO:0000256" key="7">
    <source>
        <dbReference type="ARBA" id="ARBA00022884"/>
    </source>
</evidence>
<evidence type="ECO:0000256" key="14">
    <source>
        <dbReference type="SAM" id="MobiDB-lite"/>
    </source>
</evidence>
<dbReference type="SMART" id="SM00355">
    <property type="entry name" value="ZnF_C2H2"/>
    <property type="match status" value="9"/>
</dbReference>
<dbReference type="SUPFAM" id="SSF57667">
    <property type="entry name" value="beta-beta-alpha zinc fingers"/>
    <property type="match status" value="5"/>
</dbReference>
<evidence type="ECO:0000256" key="2">
    <source>
        <dbReference type="ARBA" id="ARBA00022517"/>
    </source>
</evidence>
<feature type="domain" description="C2H2-type" evidence="15">
    <location>
        <begin position="218"/>
        <end position="248"/>
    </location>
</feature>
<dbReference type="InterPro" id="IPR051061">
    <property type="entry name" value="Zinc_finger_trans_reg"/>
</dbReference>
<evidence type="ECO:0000256" key="9">
    <source>
        <dbReference type="ARBA" id="ARBA00023125"/>
    </source>
</evidence>
<dbReference type="GO" id="GO:0003723">
    <property type="term" value="F:RNA binding"/>
    <property type="evidence" value="ECO:0007669"/>
    <property type="project" value="UniProtKB-KW"/>
</dbReference>
<dbReference type="GO" id="GO:0008270">
    <property type="term" value="F:zinc ion binding"/>
    <property type="evidence" value="ECO:0007669"/>
    <property type="project" value="UniProtKB-KW"/>
</dbReference>
<dbReference type="InterPro" id="IPR054599">
    <property type="entry name" value="TFIIIA_Zfn-C2H2"/>
</dbReference>
<feature type="domain" description="C2H2-type" evidence="15">
    <location>
        <begin position="188"/>
        <end position="216"/>
    </location>
</feature>
<gene>
    <name evidence="17" type="primary">gtf3ab</name>
    <name evidence="16" type="synonym">GTF3A</name>
    <name evidence="16" type="ORF">AMEX_G2099</name>
</gene>
<accession>A0A8B9KBZ5</accession>
<dbReference type="Ensembl" id="ENSAMXT00005035823.1">
    <property type="protein sequence ID" value="ENSAMXP00005032778.1"/>
    <property type="gene ID" value="ENSAMXG00005015914.1"/>
</dbReference>
<comment type="subcellular location">
    <subcellularLocation>
        <location evidence="1">Nucleus</location>
    </subcellularLocation>
</comment>
<dbReference type="Pfam" id="PF00096">
    <property type="entry name" value="zf-C2H2"/>
    <property type="match status" value="2"/>
</dbReference>
<evidence type="ECO:0000313" key="19">
    <source>
        <dbReference type="Proteomes" id="UP000752171"/>
    </source>
</evidence>
<evidence type="ECO:0000259" key="15">
    <source>
        <dbReference type="PROSITE" id="PS50157"/>
    </source>
</evidence>
<feature type="compositionally biased region" description="Polar residues" evidence="14">
    <location>
        <begin position="307"/>
        <end position="320"/>
    </location>
</feature>
<dbReference type="FunFam" id="3.30.160.60:FF:001102">
    <property type="entry name" value="Transcription factor IIIA"/>
    <property type="match status" value="1"/>
</dbReference>
<dbReference type="InterPro" id="IPR013087">
    <property type="entry name" value="Znf_C2H2_type"/>
</dbReference>
<feature type="domain" description="C2H2-type" evidence="15">
    <location>
        <begin position="132"/>
        <end position="158"/>
    </location>
</feature>
<evidence type="ECO:0000256" key="4">
    <source>
        <dbReference type="ARBA" id="ARBA00022737"/>
    </source>
</evidence>
<dbReference type="FunFam" id="3.30.160.60:FF:000125">
    <property type="entry name" value="Putative zinc finger protein 143"/>
    <property type="match status" value="1"/>
</dbReference>
<feature type="compositionally biased region" description="Basic residues" evidence="14">
    <location>
        <begin position="278"/>
        <end position="288"/>
    </location>
</feature>
<evidence type="ECO:0000313" key="18">
    <source>
        <dbReference type="Proteomes" id="UP000694621"/>
    </source>
</evidence>
<feature type="domain" description="C2H2-type" evidence="15">
    <location>
        <begin position="12"/>
        <end position="41"/>
    </location>
</feature>
<name>A0A8B9KBZ5_ASTMX</name>
<dbReference type="CTD" id="100037394"/>
<evidence type="ECO:0000256" key="6">
    <source>
        <dbReference type="ARBA" id="ARBA00022833"/>
    </source>
</evidence>
<keyword evidence="8" id="KW-0805">Transcription regulation</keyword>
<keyword evidence="9" id="KW-0238">DNA-binding</keyword>
<evidence type="ECO:0000256" key="8">
    <source>
        <dbReference type="ARBA" id="ARBA00023015"/>
    </source>
</evidence>
<organism evidence="17 18">
    <name type="scientific">Astyanax mexicanus</name>
    <name type="common">Blind cave fish</name>
    <name type="synonym">Astyanax fasciatus mexicanus</name>
    <dbReference type="NCBI Taxonomy" id="7994"/>
    <lineage>
        <taxon>Eukaryota</taxon>
        <taxon>Metazoa</taxon>
        <taxon>Chordata</taxon>
        <taxon>Craniata</taxon>
        <taxon>Vertebrata</taxon>
        <taxon>Euteleostomi</taxon>
        <taxon>Actinopterygii</taxon>
        <taxon>Neopterygii</taxon>
        <taxon>Teleostei</taxon>
        <taxon>Ostariophysi</taxon>
        <taxon>Characiformes</taxon>
        <taxon>Characoidei</taxon>
        <taxon>Acestrorhamphidae</taxon>
        <taxon>Acestrorhamphinae</taxon>
        <taxon>Astyanax</taxon>
    </lineage>
</organism>
<dbReference type="Gene3D" id="3.30.160.60">
    <property type="entry name" value="Classic Zinc Finger"/>
    <property type="match status" value="8"/>
</dbReference>
<feature type="region of interest" description="Disordered" evidence="14">
    <location>
        <begin position="269"/>
        <end position="320"/>
    </location>
</feature>
<reference evidence="17" key="2">
    <citation type="submission" date="2025-05" db="UniProtKB">
        <authorList>
            <consortium name="Ensembl"/>
        </authorList>
    </citation>
    <scope>IDENTIFICATION</scope>
</reference>
<keyword evidence="10" id="KW-0804">Transcription</keyword>
<reference evidence="16 19" key="1">
    <citation type="submission" date="2021-07" db="EMBL/GenBank/DDBJ databases">
        <authorList>
            <person name="Imarazene B."/>
            <person name="Zahm M."/>
            <person name="Klopp C."/>
            <person name="Cabau C."/>
            <person name="Beille S."/>
            <person name="Jouanno E."/>
            <person name="Castinel A."/>
            <person name="Lluch J."/>
            <person name="Gil L."/>
            <person name="Kuchtly C."/>
            <person name="Lopez Roques C."/>
            <person name="Donnadieu C."/>
            <person name="Parrinello H."/>
            <person name="Journot L."/>
            <person name="Du K."/>
            <person name="Schartl M."/>
            <person name="Retaux S."/>
            <person name="Guiguen Y."/>
        </authorList>
    </citation>
    <scope>NUCLEOTIDE SEQUENCE [LARGE SCALE GENOMIC DNA]</scope>
    <source>
        <strain evidence="16">Pach_M1</strain>
        <tissue evidence="16">Testis</tissue>
    </source>
</reference>
<evidence type="ECO:0000256" key="13">
    <source>
        <dbReference type="PROSITE-ProRule" id="PRU00042"/>
    </source>
</evidence>
<keyword evidence="6" id="KW-0862">Zinc</keyword>
<dbReference type="Pfam" id="PF22110">
    <property type="entry name" value="TFIIIA_zf-C2H2"/>
    <property type="match status" value="1"/>
</dbReference>
<evidence type="ECO:0000256" key="11">
    <source>
        <dbReference type="ARBA" id="ARBA00023242"/>
    </source>
</evidence>
<feature type="domain" description="C2H2-type" evidence="15">
    <location>
        <begin position="42"/>
        <end position="69"/>
    </location>
</feature>
<dbReference type="Proteomes" id="UP000752171">
    <property type="component" value="Unassembled WGS sequence"/>
</dbReference>
<evidence type="ECO:0000256" key="10">
    <source>
        <dbReference type="ARBA" id="ARBA00023163"/>
    </source>
</evidence>
<keyword evidence="5 13" id="KW-0863">Zinc-finger</keyword>
<dbReference type="GO" id="GO:0042254">
    <property type="term" value="P:ribosome biogenesis"/>
    <property type="evidence" value="ECO:0007669"/>
    <property type="project" value="UniProtKB-KW"/>
</dbReference>
<dbReference type="PROSITE" id="PS00028">
    <property type="entry name" value="ZINC_FINGER_C2H2_1"/>
    <property type="match status" value="8"/>
</dbReference>
<dbReference type="GO" id="GO:0005634">
    <property type="term" value="C:nucleus"/>
    <property type="evidence" value="ECO:0007669"/>
    <property type="project" value="UniProtKB-SubCell"/>
</dbReference>
<keyword evidence="3" id="KW-0479">Metal-binding</keyword>
<feature type="domain" description="C2H2-type" evidence="15">
    <location>
        <begin position="102"/>
        <end position="131"/>
    </location>
</feature>
<dbReference type="PANTHER" id="PTHR46179:SF1">
    <property type="entry name" value="TRANSCRIPTION FACTOR IIIA"/>
    <property type="match status" value="1"/>
</dbReference>
<dbReference type="EMBL" id="JAICCE010000001">
    <property type="protein sequence ID" value="KAG9283342.1"/>
    <property type="molecule type" value="Genomic_DNA"/>
</dbReference>
<proteinExistence type="predicted"/>
<dbReference type="PANTHER" id="PTHR46179">
    <property type="entry name" value="ZINC FINGER PROTEIN"/>
    <property type="match status" value="1"/>
</dbReference>
<dbReference type="AlphaFoldDB" id="A0A8B9KBZ5"/>
<protein>
    <recommendedName>
        <fullName evidence="12">Transcription factor IIIA</fullName>
    </recommendedName>
</protein>
<evidence type="ECO:0000256" key="3">
    <source>
        <dbReference type="ARBA" id="ARBA00022723"/>
    </source>
</evidence>
<dbReference type="InterPro" id="IPR036236">
    <property type="entry name" value="Znf_C2H2_sf"/>
</dbReference>
<dbReference type="OrthoDB" id="40579at2759"/>
<keyword evidence="4" id="KW-0677">Repeat</keyword>
<dbReference type="PROSITE" id="PS50157">
    <property type="entry name" value="ZINC_FINGER_C2H2_2"/>
    <property type="match status" value="8"/>
</dbReference>
<dbReference type="KEGG" id="amex:103033822"/>
<dbReference type="Proteomes" id="UP000694621">
    <property type="component" value="Unplaced"/>
</dbReference>
<evidence type="ECO:0000256" key="1">
    <source>
        <dbReference type="ARBA" id="ARBA00004123"/>
    </source>
</evidence>
<evidence type="ECO:0000256" key="5">
    <source>
        <dbReference type="ARBA" id="ARBA00022771"/>
    </source>
</evidence>
<feature type="domain" description="C2H2-type" evidence="15">
    <location>
        <begin position="70"/>
        <end position="100"/>
    </location>
</feature>
<feature type="domain" description="C2H2-type" evidence="15">
    <location>
        <begin position="249"/>
        <end position="278"/>
    </location>
</feature>
<keyword evidence="2" id="KW-0690">Ribosome biogenesis</keyword>
<dbReference type="RefSeq" id="XP_007249059.2">
    <property type="nucleotide sequence ID" value="XM_007248997.3"/>
</dbReference>
<keyword evidence="7" id="KW-0694">RNA-binding</keyword>
<feature type="compositionally biased region" description="Low complexity" evidence="14">
    <location>
        <begin position="290"/>
        <end position="302"/>
    </location>
</feature>
<dbReference type="FunFam" id="3.30.160.60:FF:002343">
    <property type="entry name" value="Zinc finger protein 33A"/>
    <property type="match status" value="1"/>
</dbReference>
<evidence type="ECO:0000313" key="16">
    <source>
        <dbReference type="EMBL" id="KAG9283342.1"/>
    </source>
</evidence>
<keyword evidence="11" id="KW-0539">Nucleus</keyword>
<evidence type="ECO:0000256" key="12">
    <source>
        <dbReference type="ARBA" id="ARBA00040434"/>
    </source>
</evidence>